<dbReference type="Proteomes" id="UP001634394">
    <property type="component" value="Unassembled WGS sequence"/>
</dbReference>
<evidence type="ECO:0000313" key="1">
    <source>
        <dbReference type="EMBL" id="KAL3831577.1"/>
    </source>
</evidence>
<dbReference type="AlphaFoldDB" id="A0ABD3T5E8"/>
<keyword evidence="2" id="KW-1185">Reference proteome</keyword>
<sequence>MERPGFRTSLISVTWTSILSAFATISAKEAAIMWRYVRYVRDFPATRTLTSVTSAQQYLWRMKLGK</sequence>
<protein>
    <recommendedName>
        <fullName evidence="3">Secreted protein</fullName>
    </recommendedName>
</protein>
<evidence type="ECO:0000313" key="2">
    <source>
        <dbReference type="Proteomes" id="UP001634394"/>
    </source>
</evidence>
<name>A0ABD3T5E8_SINWO</name>
<comment type="caution">
    <text evidence="1">The sequence shown here is derived from an EMBL/GenBank/DDBJ whole genome shotgun (WGS) entry which is preliminary data.</text>
</comment>
<gene>
    <name evidence="1" type="ORF">ACJMK2_023315</name>
</gene>
<reference evidence="1 2" key="1">
    <citation type="submission" date="2024-11" db="EMBL/GenBank/DDBJ databases">
        <title>Chromosome-level genome assembly of the freshwater bivalve Anodonta woodiana.</title>
        <authorList>
            <person name="Chen X."/>
        </authorList>
    </citation>
    <scope>NUCLEOTIDE SEQUENCE [LARGE SCALE GENOMIC DNA]</scope>
    <source>
        <strain evidence="1">MN2024</strain>
        <tissue evidence="1">Gills</tissue>
    </source>
</reference>
<dbReference type="EMBL" id="JBJQND010000019">
    <property type="protein sequence ID" value="KAL3831577.1"/>
    <property type="molecule type" value="Genomic_DNA"/>
</dbReference>
<proteinExistence type="predicted"/>
<accession>A0ABD3T5E8</accession>
<organism evidence="1 2">
    <name type="scientific">Sinanodonta woodiana</name>
    <name type="common">Chinese pond mussel</name>
    <name type="synonym">Anodonta woodiana</name>
    <dbReference type="NCBI Taxonomy" id="1069815"/>
    <lineage>
        <taxon>Eukaryota</taxon>
        <taxon>Metazoa</taxon>
        <taxon>Spiralia</taxon>
        <taxon>Lophotrochozoa</taxon>
        <taxon>Mollusca</taxon>
        <taxon>Bivalvia</taxon>
        <taxon>Autobranchia</taxon>
        <taxon>Heteroconchia</taxon>
        <taxon>Palaeoheterodonta</taxon>
        <taxon>Unionida</taxon>
        <taxon>Unionoidea</taxon>
        <taxon>Unionidae</taxon>
        <taxon>Unioninae</taxon>
        <taxon>Sinanodonta</taxon>
    </lineage>
</organism>
<evidence type="ECO:0008006" key="3">
    <source>
        <dbReference type="Google" id="ProtNLM"/>
    </source>
</evidence>